<evidence type="ECO:0000313" key="3">
    <source>
        <dbReference type="Proteomes" id="UP001488838"/>
    </source>
</evidence>
<dbReference type="AlphaFoldDB" id="A0AAW0IIY9"/>
<name>A0AAW0IIY9_MYOGA</name>
<gene>
    <name evidence="2" type="ORF">U0070_020937</name>
</gene>
<evidence type="ECO:0000256" key="1">
    <source>
        <dbReference type="SAM" id="MobiDB-lite"/>
    </source>
</evidence>
<reference evidence="2 3" key="1">
    <citation type="journal article" date="2023" name="bioRxiv">
        <title>Conserved and derived expression patterns and positive selection on dental genes reveal complex evolutionary context of ever-growing rodent molars.</title>
        <authorList>
            <person name="Calamari Z.T."/>
            <person name="Song A."/>
            <person name="Cohen E."/>
            <person name="Akter M."/>
            <person name="Roy R.D."/>
            <person name="Hallikas O."/>
            <person name="Christensen M.M."/>
            <person name="Li P."/>
            <person name="Marangoni P."/>
            <person name="Jernvall J."/>
            <person name="Klein O.D."/>
        </authorList>
    </citation>
    <scope>NUCLEOTIDE SEQUENCE [LARGE SCALE GENOMIC DNA]</scope>
    <source>
        <strain evidence="2">V071</strain>
    </source>
</reference>
<dbReference type="EMBL" id="JBBHLL010000126">
    <property type="protein sequence ID" value="KAK7814078.1"/>
    <property type="molecule type" value="Genomic_DNA"/>
</dbReference>
<feature type="region of interest" description="Disordered" evidence="1">
    <location>
        <begin position="73"/>
        <end position="117"/>
    </location>
</feature>
<feature type="compositionally biased region" description="Polar residues" evidence="1">
    <location>
        <begin position="100"/>
        <end position="116"/>
    </location>
</feature>
<organism evidence="2 3">
    <name type="scientific">Myodes glareolus</name>
    <name type="common">Bank vole</name>
    <name type="synonym">Clethrionomys glareolus</name>
    <dbReference type="NCBI Taxonomy" id="447135"/>
    <lineage>
        <taxon>Eukaryota</taxon>
        <taxon>Metazoa</taxon>
        <taxon>Chordata</taxon>
        <taxon>Craniata</taxon>
        <taxon>Vertebrata</taxon>
        <taxon>Euteleostomi</taxon>
        <taxon>Mammalia</taxon>
        <taxon>Eutheria</taxon>
        <taxon>Euarchontoglires</taxon>
        <taxon>Glires</taxon>
        <taxon>Rodentia</taxon>
        <taxon>Myomorpha</taxon>
        <taxon>Muroidea</taxon>
        <taxon>Cricetidae</taxon>
        <taxon>Arvicolinae</taxon>
        <taxon>Myodes</taxon>
    </lineage>
</organism>
<comment type="caution">
    <text evidence="2">The sequence shown here is derived from an EMBL/GenBank/DDBJ whole genome shotgun (WGS) entry which is preliminary data.</text>
</comment>
<keyword evidence="3" id="KW-1185">Reference proteome</keyword>
<proteinExistence type="predicted"/>
<accession>A0AAW0IIY9</accession>
<sequence length="248" mass="26582">MGDRGDYDVSETFQKLSRLIKIWQEQEPQRLCSLLVLGIKGSLLFLITAARLSLDGALFTDMDSLGVATSLKKMTPPSCSTNRSSPSLELLEDPGGGSGSSIVTASPNGANPTHSLLDSLPSLGDTFRCWVEKDPSFEAPPNRFPSLGRSQEAAELPHTLCLKPGALNGTSSGVFLKRPPTAGNACVRHLVGGYLAREAEETVDCSTPACLSRAPELWVGPVLELALVDQVVLKLTEIRLPLPPECWD</sequence>
<feature type="compositionally biased region" description="Polar residues" evidence="1">
    <location>
        <begin position="77"/>
        <end position="87"/>
    </location>
</feature>
<protein>
    <submittedName>
        <fullName evidence="2">Uncharacterized protein</fullName>
    </submittedName>
</protein>
<evidence type="ECO:0000313" key="2">
    <source>
        <dbReference type="EMBL" id="KAK7814078.1"/>
    </source>
</evidence>
<dbReference type="Proteomes" id="UP001488838">
    <property type="component" value="Unassembled WGS sequence"/>
</dbReference>